<dbReference type="InterPro" id="IPR003594">
    <property type="entry name" value="HATPase_dom"/>
</dbReference>
<dbReference type="Gene3D" id="1.10.287.130">
    <property type="match status" value="1"/>
</dbReference>
<evidence type="ECO:0000256" key="2">
    <source>
        <dbReference type="ARBA" id="ARBA00004651"/>
    </source>
</evidence>
<evidence type="ECO:0000259" key="11">
    <source>
        <dbReference type="PROSITE" id="PS50109"/>
    </source>
</evidence>
<keyword evidence="10" id="KW-0472">Membrane</keyword>
<evidence type="ECO:0000256" key="6">
    <source>
        <dbReference type="ARBA" id="ARBA00022679"/>
    </source>
</evidence>
<dbReference type="InterPro" id="IPR005467">
    <property type="entry name" value="His_kinase_dom"/>
</dbReference>
<dbReference type="SMART" id="SM00387">
    <property type="entry name" value="HATPase_c"/>
    <property type="match status" value="1"/>
</dbReference>
<dbReference type="InterPro" id="IPR004358">
    <property type="entry name" value="Sig_transdc_His_kin-like_C"/>
</dbReference>
<organism evidence="12 13">
    <name type="scientific">Methanohalarchaeum thermophilum</name>
    <dbReference type="NCBI Taxonomy" id="1903181"/>
    <lineage>
        <taxon>Archaea</taxon>
        <taxon>Methanobacteriati</taxon>
        <taxon>Methanobacteriota</taxon>
        <taxon>Methanonatronarchaeia</taxon>
        <taxon>Methanonatronarchaeales</taxon>
        <taxon>Methanonatronarchaeaceae</taxon>
        <taxon>Candidatus Methanohalarchaeum</taxon>
    </lineage>
</organism>
<dbReference type="PANTHER" id="PTHR44936:SF10">
    <property type="entry name" value="SENSOR PROTEIN RSTB"/>
    <property type="match status" value="1"/>
</dbReference>
<accession>A0A1Q6DSG3</accession>
<evidence type="ECO:0000256" key="9">
    <source>
        <dbReference type="ARBA" id="ARBA00022840"/>
    </source>
</evidence>
<evidence type="ECO:0000256" key="3">
    <source>
        <dbReference type="ARBA" id="ARBA00012438"/>
    </source>
</evidence>
<sequence length="356" mass="40632">MYFDDLYEDARDMSFGKKIIFSIVIFIVSDISIYFLSISLKTGYPILLLLVPLALTSGFYLGKWNLFPAFLATGSMFILSFLYYGQVFFNLFMVSLATLLVFSLLFIAVSILIGLMNISFTELQDEKEKKASEKNEIEEREDFLHTLLRHDLKNKAQVVEGYLELLRETDLSDKQSELLKKAIEVTNEGSDLIEKIRNLRKVEEKKEVGEIDLSSLLNEAVSQNEERAKEKDIKIDRDFCNCRVQGNSLLKELFSNLIENSIVHANCDLIKISCNQKDKKCIVTIEDNGEGIPDDEKDKIFKRGFKKGTKAGSGIGLYLVKEIAKNYNINLDIMDSDLGGLKINIEINRYSKKTKM</sequence>
<feature type="transmembrane region" description="Helical" evidence="10">
    <location>
        <begin position="66"/>
        <end position="85"/>
    </location>
</feature>
<keyword evidence="8 12" id="KW-0418">Kinase</keyword>
<evidence type="ECO:0000256" key="8">
    <source>
        <dbReference type="ARBA" id="ARBA00022777"/>
    </source>
</evidence>
<proteinExistence type="predicted"/>
<evidence type="ECO:0000256" key="5">
    <source>
        <dbReference type="ARBA" id="ARBA00022553"/>
    </source>
</evidence>
<dbReference type="SUPFAM" id="SSF55874">
    <property type="entry name" value="ATPase domain of HSP90 chaperone/DNA topoisomerase II/histidine kinase"/>
    <property type="match status" value="1"/>
</dbReference>
<dbReference type="GO" id="GO:0005524">
    <property type="term" value="F:ATP binding"/>
    <property type="evidence" value="ECO:0007669"/>
    <property type="project" value="UniProtKB-KW"/>
</dbReference>
<keyword evidence="10" id="KW-0812">Transmembrane</keyword>
<dbReference type="GO" id="GO:0005886">
    <property type="term" value="C:plasma membrane"/>
    <property type="evidence" value="ECO:0007669"/>
    <property type="project" value="UniProtKB-SubCell"/>
</dbReference>
<evidence type="ECO:0000313" key="12">
    <source>
        <dbReference type="EMBL" id="OKY77314.1"/>
    </source>
</evidence>
<evidence type="ECO:0000256" key="7">
    <source>
        <dbReference type="ARBA" id="ARBA00022741"/>
    </source>
</evidence>
<gene>
    <name evidence="12" type="ORF">BTN85_1964</name>
</gene>
<dbReference type="AlphaFoldDB" id="A0A1Q6DSG3"/>
<reference evidence="12" key="1">
    <citation type="submission" date="2016-12" db="EMBL/GenBank/DDBJ databases">
        <title>Discovery of methanogenic haloarchaea.</title>
        <authorList>
            <person name="Sorokin D.Y."/>
            <person name="Makarova K.S."/>
            <person name="Abbas B."/>
            <person name="Ferrer M."/>
            <person name="Golyshin P.N."/>
        </authorList>
    </citation>
    <scope>NUCLEOTIDE SEQUENCE [LARGE SCALE GENOMIC DNA]</scope>
    <source>
        <strain evidence="12">HMET1</strain>
    </source>
</reference>
<dbReference type="PROSITE" id="PS50109">
    <property type="entry name" value="HIS_KIN"/>
    <property type="match status" value="1"/>
</dbReference>
<dbReference type="PANTHER" id="PTHR44936">
    <property type="entry name" value="SENSOR PROTEIN CREC"/>
    <property type="match status" value="1"/>
</dbReference>
<comment type="caution">
    <text evidence="12">The sequence shown here is derived from an EMBL/GenBank/DDBJ whole genome shotgun (WGS) entry which is preliminary data.</text>
</comment>
<dbReference type="Proteomes" id="UP000185744">
    <property type="component" value="Unassembled WGS sequence"/>
</dbReference>
<keyword evidence="10" id="KW-1133">Transmembrane helix</keyword>
<dbReference type="InterPro" id="IPR050980">
    <property type="entry name" value="2C_sensor_his_kinase"/>
</dbReference>
<feature type="domain" description="Histidine kinase" evidence="11">
    <location>
        <begin position="147"/>
        <end position="351"/>
    </location>
</feature>
<keyword evidence="9" id="KW-0067">ATP-binding</keyword>
<dbReference type="InterPro" id="IPR036097">
    <property type="entry name" value="HisK_dim/P_sf"/>
</dbReference>
<dbReference type="EMBL" id="MSDW01000002">
    <property type="protein sequence ID" value="OKY77314.1"/>
    <property type="molecule type" value="Genomic_DNA"/>
</dbReference>
<comment type="subcellular location">
    <subcellularLocation>
        <location evidence="2">Cell membrane</location>
        <topology evidence="2">Multi-pass membrane protein</topology>
    </subcellularLocation>
</comment>
<evidence type="ECO:0000256" key="1">
    <source>
        <dbReference type="ARBA" id="ARBA00000085"/>
    </source>
</evidence>
<dbReference type="GO" id="GO:0000155">
    <property type="term" value="F:phosphorelay sensor kinase activity"/>
    <property type="evidence" value="ECO:0007669"/>
    <property type="project" value="InterPro"/>
</dbReference>
<dbReference type="Pfam" id="PF02518">
    <property type="entry name" value="HATPase_c"/>
    <property type="match status" value="1"/>
</dbReference>
<evidence type="ECO:0000256" key="4">
    <source>
        <dbReference type="ARBA" id="ARBA00022475"/>
    </source>
</evidence>
<dbReference type="InParanoid" id="A0A1Q6DSG3"/>
<feature type="transmembrane region" description="Helical" evidence="10">
    <location>
        <begin position="43"/>
        <end position="61"/>
    </location>
</feature>
<evidence type="ECO:0000313" key="13">
    <source>
        <dbReference type="Proteomes" id="UP000185744"/>
    </source>
</evidence>
<dbReference type="InterPro" id="IPR036890">
    <property type="entry name" value="HATPase_C_sf"/>
</dbReference>
<keyword evidence="13" id="KW-1185">Reference proteome</keyword>
<dbReference type="Gene3D" id="3.30.565.10">
    <property type="entry name" value="Histidine kinase-like ATPase, C-terminal domain"/>
    <property type="match status" value="1"/>
</dbReference>
<feature type="transmembrane region" description="Helical" evidence="10">
    <location>
        <begin position="19"/>
        <end position="37"/>
    </location>
</feature>
<dbReference type="SUPFAM" id="SSF47384">
    <property type="entry name" value="Homodimeric domain of signal transducing histidine kinase"/>
    <property type="match status" value="1"/>
</dbReference>
<dbReference type="CDD" id="cd00075">
    <property type="entry name" value="HATPase"/>
    <property type="match status" value="1"/>
</dbReference>
<comment type="catalytic activity">
    <reaction evidence="1">
        <text>ATP + protein L-histidine = ADP + protein N-phospho-L-histidine.</text>
        <dbReference type="EC" id="2.7.13.3"/>
    </reaction>
</comment>
<dbReference type="InterPro" id="IPR003661">
    <property type="entry name" value="HisK_dim/P_dom"/>
</dbReference>
<dbReference type="STRING" id="1903181.BTN85_1964"/>
<dbReference type="PRINTS" id="PR00344">
    <property type="entry name" value="BCTRLSENSOR"/>
</dbReference>
<keyword evidence="6" id="KW-0808">Transferase</keyword>
<protein>
    <recommendedName>
        <fullName evidence="3">histidine kinase</fullName>
        <ecNumber evidence="3">2.7.13.3</ecNumber>
    </recommendedName>
</protein>
<keyword evidence="4" id="KW-1003">Cell membrane</keyword>
<feature type="transmembrane region" description="Helical" evidence="10">
    <location>
        <begin position="91"/>
        <end position="120"/>
    </location>
</feature>
<keyword evidence="7" id="KW-0547">Nucleotide-binding</keyword>
<keyword evidence="5" id="KW-0597">Phosphoprotein</keyword>
<evidence type="ECO:0000256" key="10">
    <source>
        <dbReference type="SAM" id="Phobius"/>
    </source>
</evidence>
<name>A0A1Q6DSG3_METT1</name>
<dbReference type="EC" id="2.7.13.3" evidence="3"/>
<dbReference type="CDD" id="cd00082">
    <property type="entry name" value="HisKA"/>
    <property type="match status" value="1"/>
</dbReference>